<organism evidence="1 2">
    <name type="scientific">Legionella adelaidensis</name>
    <dbReference type="NCBI Taxonomy" id="45056"/>
    <lineage>
        <taxon>Bacteria</taxon>
        <taxon>Pseudomonadati</taxon>
        <taxon>Pseudomonadota</taxon>
        <taxon>Gammaproteobacteria</taxon>
        <taxon>Legionellales</taxon>
        <taxon>Legionellaceae</taxon>
        <taxon>Legionella</taxon>
    </lineage>
</organism>
<evidence type="ECO:0000313" key="1">
    <source>
        <dbReference type="EMBL" id="KTC64727.1"/>
    </source>
</evidence>
<dbReference type="Proteomes" id="UP000054859">
    <property type="component" value="Unassembled WGS sequence"/>
</dbReference>
<reference evidence="1 2" key="1">
    <citation type="submission" date="2015-11" db="EMBL/GenBank/DDBJ databases">
        <title>Identification of large and diverse effector repertoires of 38 Legionella species.</title>
        <authorList>
            <person name="Burstein D."/>
            <person name="Amaro F."/>
            <person name="Zusman T."/>
            <person name="Lifshitz Z."/>
            <person name="Cohen O."/>
            <person name="Gilbert J.A."/>
            <person name="Pupko T."/>
            <person name="Shuman H.A."/>
            <person name="Segal G."/>
        </authorList>
    </citation>
    <scope>NUCLEOTIDE SEQUENCE [LARGE SCALE GENOMIC DNA]</scope>
    <source>
        <strain evidence="1 2">1762-AUS-E</strain>
    </source>
</reference>
<dbReference type="AlphaFoldDB" id="A0A0W0R0X3"/>
<dbReference type="PATRIC" id="fig|45056.6.peg.2086"/>
<accession>A0A0W0R0X3</accession>
<proteinExistence type="predicted"/>
<comment type="caution">
    <text evidence="1">The sequence shown here is derived from an EMBL/GenBank/DDBJ whole genome shotgun (WGS) entry which is preliminary data.</text>
</comment>
<gene>
    <name evidence="1" type="ORF">Lade_2021</name>
</gene>
<name>A0A0W0R0X3_9GAMM</name>
<dbReference type="EMBL" id="LNKA01000019">
    <property type="protein sequence ID" value="KTC64727.1"/>
    <property type="molecule type" value="Genomic_DNA"/>
</dbReference>
<keyword evidence="2" id="KW-1185">Reference proteome</keyword>
<protein>
    <submittedName>
        <fullName evidence="1">Uncharacterized protein</fullName>
    </submittedName>
</protein>
<dbReference type="OrthoDB" id="5637918at2"/>
<evidence type="ECO:0000313" key="2">
    <source>
        <dbReference type="Proteomes" id="UP000054859"/>
    </source>
</evidence>
<sequence>MGFTLKFVFSLLSSIFKEIKSSAFIIESLDEDPKSGLFFFWVKVKNKSLQPIRKDPLELLREIRSRNCFSSKDYDWIINILLENQKRLTEKKHQKPFSFIKHQYSEHLNETLIVFRDSNNKIHVKKAKEIYFDSSNLKKFNSVDCACIGYIVGTHDIEQDFKLKTNQKINKQSKIKCDISLLSG</sequence>